<evidence type="ECO:0000313" key="3">
    <source>
        <dbReference type="EMBL" id="GGC68559.1"/>
    </source>
</evidence>
<evidence type="ECO:0000313" key="4">
    <source>
        <dbReference type="Proteomes" id="UP000637423"/>
    </source>
</evidence>
<dbReference type="SUPFAM" id="SSF53850">
    <property type="entry name" value="Periplasmic binding protein-like II"/>
    <property type="match status" value="1"/>
</dbReference>
<dbReference type="EMBL" id="BMED01000001">
    <property type="protein sequence ID" value="GGC68559.1"/>
    <property type="molecule type" value="Genomic_DNA"/>
</dbReference>
<reference evidence="3" key="2">
    <citation type="submission" date="2020-09" db="EMBL/GenBank/DDBJ databases">
        <authorList>
            <person name="Sun Q."/>
            <person name="Zhou Y."/>
        </authorList>
    </citation>
    <scope>NUCLEOTIDE SEQUENCE</scope>
    <source>
        <strain evidence="3">CGMCC 1.10998</strain>
    </source>
</reference>
<sequence length="220" mass="24830">MTLTLGASDVDRVVGRVTMEVVTQAYAQLGITVNFVRAPTRRRLLAAEQGETDGIASTLDQSIYNPEGRSSNLIQLQTPIGREDFVVFSKHTMLTINGYASLSPYKIGYVIGVRMTEERFKGMRTDIAPNQESLFKKLDAGRTDVVIDARSGICTARRLKLMDIVALEPPLETLDFYHYVNKKHRDLVPRLEAVLQKMKQDGSIKKIQEKVEQEYYAQCK</sequence>
<feature type="domain" description="Solute-binding protein family 3/N-terminal" evidence="2">
    <location>
        <begin position="19"/>
        <end position="210"/>
    </location>
</feature>
<comment type="caution">
    <text evidence="3">The sequence shown here is derived from an EMBL/GenBank/DDBJ whole genome shotgun (WGS) entry which is preliminary data.</text>
</comment>
<gene>
    <name evidence="3" type="ORF">GCM10011396_14490</name>
</gene>
<evidence type="ECO:0000256" key="1">
    <source>
        <dbReference type="ARBA" id="ARBA00022729"/>
    </source>
</evidence>
<evidence type="ECO:0000259" key="2">
    <source>
        <dbReference type="Pfam" id="PF00497"/>
    </source>
</evidence>
<name>A0A916UCE9_9BURK</name>
<protein>
    <submittedName>
        <fullName evidence="3">ABC transporter substrate-binding protein</fullName>
    </submittedName>
</protein>
<dbReference type="PANTHER" id="PTHR35936">
    <property type="entry name" value="MEMBRANE-BOUND LYTIC MUREIN TRANSGLYCOSYLASE F"/>
    <property type="match status" value="1"/>
</dbReference>
<proteinExistence type="predicted"/>
<dbReference type="PANTHER" id="PTHR35936:SF35">
    <property type="entry name" value="L-CYSTINE-BINDING PROTEIN TCYJ"/>
    <property type="match status" value="1"/>
</dbReference>
<dbReference type="Pfam" id="PF00497">
    <property type="entry name" value="SBP_bac_3"/>
    <property type="match status" value="1"/>
</dbReference>
<dbReference type="Gene3D" id="3.40.190.10">
    <property type="entry name" value="Periplasmic binding protein-like II"/>
    <property type="match status" value="2"/>
</dbReference>
<dbReference type="RefSeq" id="WP_188565242.1">
    <property type="nucleotide sequence ID" value="NZ_BMED01000001.1"/>
</dbReference>
<dbReference type="Proteomes" id="UP000637423">
    <property type="component" value="Unassembled WGS sequence"/>
</dbReference>
<organism evidence="3 4">
    <name type="scientific">Undibacterium terreum</name>
    <dbReference type="NCBI Taxonomy" id="1224302"/>
    <lineage>
        <taxon>Bacteria</taxon>
        <taxon>Pseudomonadati</taxon>
        <taxon>Pseudomonadota</taxon>
        <taxon>Betaproteobacteria</taxon>
        <taxon>Burkholderiales</taxon>
        <taxon>Oxalobacteraceae</taxon>
        <taxon>Undibacterium</taxon>
    </lineage>
</organism>
<dbReference type="InterPro" id="IPR001638">
    <property type="entry name" value="Solute-binding_3/MltF_N"/>
</dbReference>
<accession>A0A916UCE9</accession>
<reference evidence="3" key="1">
    <citation type="journal article" date="2014" name="Int. J. Syst. Evol. Microbiol.">
        <title>Complete genome sequence of Corynebacterium casei LMG S-19264T (=DSM 44701T), isolated from a smear-ripened cheese.</title>
        <authorList>
            <consortium name="US DOE Joint Genome Institute (JGI-PGF)"/>
            <person name="Walter F."/>
            <person name="Albersmeier A."/>
            <person name="Kalinowski J."/>
            <person name="Ruckert C."/>
        </authorList>
    </citation>
    <scope>NUCLEOTIDE SEQUENCE</scope>
    <source>
        <strain evidence="3">CGMCC 1.10998</strain>
    </source>
</reference>
<keyword evidence="4" id="KW-1185">Reference proteome</keyword>
<dbReference type="AlphaFoldDB" id="A0A916UCE9"/>
<keyword evidence="1" id="KW-0732">Signal</keyword>